<dbReference type="RefSeq" id="XP_037892928.1">
    <property type="nucleotide sequence ID" value="XM_038037000.1"/>
</dbReference>
<dbReference type="Proteomes" id="UP000092443">
    <property type="component" value="Unplaced"/>
</dbReference>
<gene>
    <name evidence="2" type="primary">LOC119639556</name>
</gene>
<accession>A0A9C5Z6H6</accession>
<proteinExistence type="predicted"/>
<keyword evidence="1" id="KW-1185">Reference proteome</keyword>
<name>A0A9C5Z6H6_9MUSC</name>
<protein>
    <submittedName>
        <fullName evidence="2">Uncharacterized protein LOC119639556 isoform X1</fullName>
    </submittedName>
</protein>
<dbReference type="KEGG" id="gfs:119639556"/>
<sequence length="123" mass="13266">MCCTNEFYEFVFSVSFHHYFDVFVPFTPHALATTASLSGTDGSPANNLLAAVFHDTVPGTSLADIVPPSPQGIANHAAKVAGTVPVQGPTPTNARPPPGMCTKTCFFFFFCYIFIISAKEDER</sequence>
<reference evidence="2" key="1">
    <citation type="submission" date="2025-08" db="UniProtKB">
        <authorList>
            <consortium name="RefSeq"/>
        </authorList>
    </citation>
    <scope>IDENTIFICATION</scope>
    <source>
        <tissue evidence="2">Whole body pupa</tissue>
    </source>
</reference>
<evidence type="ECO:0000313" key="2">
    <source>
        <dbReference type="RefSeq" id="XP_037892928.1"/>
    </source>
</evidence>
<dbReference type="GeneID" id="119639556"/>
<organism evidence="1 2">
    <name type="scientific">Glossina fuscipes</name>
    <dbReference type="NCBI Taxonomy" id="7396"/>
    <lineage>
        <taxon>Eukaryota</taxon>
        <taxon>Metazoa</taxon>
        <taxon>Ecdysozoa</taxon>
        <taxon>Arthropoda</taxon>
        <taxon>Hexapoda</taxon>
        <taxon>Insecta</taxon>
        <taxon>Pterygota</taxon>
        <taxon>Neoptera</taxon>
        <taxon>Endopterygota</taxon>
        <taxon>Diptera</taxon>
        <taxon>Brachycera</taxon>
        <taxon>Muscomorpha</taxon>
        <taxon>Hippoboscoidea</taxon>
        <taxon>Glossinidae</taxon>
        <taxon>Glossina</taxon>
    </lineage>
</organism>
<evidence type="ECO:0000313" key="1">
    <source>
        <dbReference type="Proteomes" id="UP000092443"/>
    </source>
</evidence>
<dbReference type="AlphaFoldDB" id="A0A9C5Z6H6"/>